<keyword evidence="1" id="KW-0539">Nucleus</keyword>
<reference evidence="6" key="1">
    <citation type="submission" date="2025-08" db="UniProtKB">
        <authorList>
            <consortium name="RefSeq"/>
        </authorList>
    </citation>
    <scope>IDENTIFICATION</scope>
    <source>
        <tissue evidence="6">Whole body pupa</tissue>
    </source>
</reference>
<dbReference type="PANTHER" id="PTHR12243">
    <property type="entry name" value="MADF DOMAIN TRANSCRIPTION FACTOR"/>
    <property type="match status" value="1"/>
</dbReference>
<feature type="region of interest" description="Disordered" evidence="2">
    <location>
        <begin position="321"/>
        <end position="355"/>
    </location>
</feature>
<organism evidence="5 6">
    <name type="scientific">Glossina fuscipes</name>
    <dbReference type="NCBI Taxonomy" id="7396"/>
    <lineage>
        <taxon>Eukaryota</taxon>
        <taxon>Metazoa</taxon>
        <taxon>Ecdysozoa</taxon>
        <taxon>Arthropoda</taxon>
        <taxon>Hexapoda</taxon>
        <taxon>Insecta</taxon>
        <taxon>Pterygota</taxon>
        <taxon>Neoptera</taxon>
        <taxon>Endopterygota</taxon>
        <taxon>Diptera</taxon>
        <taxon>Brachycera</taxon>
        <taxon>Muscomorpha</taxon>
        <taxon>Hippoboscoidea</taxon>
        <taxon>Glossinidae</taxon>
        <taxon>Glossina</taxon>
    </lineage>
</organism>
<dbReference type="PANTHER" id="PTHR12243:SF60">
    <property type="entry name" value="SI:CH211-15D5.12-RELATED"/>
    <property type="match status" value="1"/>
</dbReference>
<sequence>MSSRKDDPVFNVKFVQLVESKPCLWNSTLPEYSKKDEIQKAWQEVANETKDTVRNCRERWRTIRSSFLRSLKLSRTSTGRGKRKYYLSKYLQFLIPYTKTRLKNSASIIAQRKAAAQGNIPSPPPMTRISNMPMPVVSSDETKDSSNSTEVAAIAEGDVVVSLHEGAAMIANLSMSGQHAPIPLPQPLPRLHAIKQEQDIINANQANVAASANLSSTSDLQRRFGSILGGGSNTGHISSTNNHNSASATNPALNGSGCSGTGGGGNAGGNSSGGNVCVSGSGSFPPAEQQRSTSTVPAVDLTEFAEWIKCKHEHQRHCLMTGTSSSNTNTITTTTTHNHSNSNHQNNNAPDADQSFLNSLHPFLKEMSGKQNRRFRQKVVALIDAILDNTD</sequence>
<keyword evidence="5" id="KW-1185">Reference proteome</keyword>
<evidence type="ECO:0000256" key="2">
    <source>
        <dbReference type="SAM" id="MobiDB-lite"/>
    </source>
</evidence>
<comment type="subcellular location">
    <subcellularLocation>
        <location evidence="1">Nucleus</location>
    </subcellularLocation>
</comment>
<dbReference type="PROSITE" id="PS51029">
    <property type="entry name" value="MADF"/>
    <property type="match status" value="1"/>
</dbReference>
<evidence type="ECO:0000313" key="6">
    <source>
        <dbReference type="RefSeq" id="XP_037899835.1"/>
    </source>
</evidence>
<feature type="domain" description="BESS" evidence="4">
    <location>
        <begin position="350"/>
        <end position="389"/>
    </location>
</feature>
<dbReference type="RefSeq" id="XP_037899835.1">
    <property type="nucleotide sequence ID" value="XM_038043907.1"/>
</dbReference>
<evidence type="ECO:0000313" key="5">
    <source>
        <dbReference type="Proteomes" id="UP000092443"/>
    </source>
</evidence>
<dbReference type="InterPro" id="IPR039353">
    <property type="entry name" value="TF_Adf1"/>
</dbReference>
<dbReference type="SMART" id="SM00595">
    <property type="entry name" value="MADF"/>
    <property type="match status" value="1"/>
</dbReference>
<dbReference type="GO" id="GO:0003677">
    <property type="term" value="F:DNA binding"/>
    <property type="evidence" value="ECO:0007669"/>
    <property type="project" value="InterPro"/>
</dbReference>
<dbReference type="Proteomes" id="UP000092443">
    <property type="component" value="Unplaced"/>
</dbReference>
<dbReference type="PROSITE" id="PS51031">
    <property type="entry name" value="BESS"/>
    <property type="match status" value="1"/>
</dbReference>
<accession>A0A9C5ZDQ3</accession>
<feature type="domain" description="MADF" evidence="3">
    <location>
        <begin position="13"/>
        <end position="99"/>
    </location>
</feature>
<evidence type="ECO:0000259" key="4">
    <source>
        <dbReference type="PROSITE" id="PS51031"/>
    </source>
</evidence>
<dbReference type="Pfam" id="PF02944">
    <property type="entry name" value="BESS"/>
    <property type="match status" value="1"/>
</dbReference>
<dbReference type="InterPro" id="IPR004210">
    <property type="entry name" value="BESS_motif"/>
</dbReference>
<dbReference type="GO" id="GO:0005667">
    <property type="term" value="C:transcription regulator complex"/>
    <property type="evidence" value="ECO:0007669"/>
    <property type="project" value="TreeGrafter"/>
</dbReference>
<dbReference type="GO" id="GO:0005634">
    <property type="term" value="C:nucleus"/>
    <property type="evidence" value="ECO:0007669"/>
    <property type="project" value="UniProtKB-SubCell"/>
</dbReference>
<protein>
    <submittedName>
        <fullName evidence="6">Homeotic protein caudal</fullName>
    </submittedName>
</protein>
<proteinExistence type="predicted"/>
<feature type="compositionally biased region" description="Low complexity" evidence="2">
    <location>
        <begin position="323"/>
        <end position="348"/>
    </location>
</feature>
<dbReference type="InterPro" id="IPR006578">
    <property type="entry name" value="MADF-dom"/>
</dbReference>
<evidence type="ECO:0000259" key="3">
    <source>
        <dbReference type="PROSITE" id="PS51029"/>
    </source>
</evidence>
<evidence type="ECO:0000256" key="1">
    <source>
        <dbReference type="PROSITE-ProRule" id="PRU00371"/>
    </source>
</evidence>
<dbReference type="GeneID" id="119644362"/>
<dbReference type="GO" id="GO:0006357">
    <property type="term" value="P:regulation of transcription by RNA polymerase II"/>
    <property type="evidence" value="ECO:0007669"/>
    <property type="project" value="TreeGrafter"/>
</dbReference>
<dbReference type="KEGG" id="gfs:119644362"/>
<gene>
    <name evidence="6" type="primary">LOC119644362</name>
</gene>
<dbReference type="Pfam" id="PF10545">
    <property type="entry name" value="MADF_DNA_bdg"/>
    <property type="match status" value="1"/>
</dbReference>
<name>A0A9C5ZDQ3_9MUSC</name>
<dbReference type="AlphaFoldDB" id="A0A9C5ZDQ3"/>